<dbReference type="Proteomes" id="UP000594688">
    <property type="component" value="Chromosome"/>
</dbReference>
<gene>
    <name evidence="4" type="primary">sufD</name>
    <name evidence="4" type="ORF">G3M70_01500</name>
</gene>
<name>A0A7T0FZ05_9BACT</name>
<proteinExistence type="inferred from homology"/>
<dbReference type="EMBL" id="CP048685">
    <property type="protein sequence ID" value="QPJ60630.1"/>
    <property type="molecule type" value="Genomic_DNA"/>
</dbReference>
<dbReference type="InterPro" id="IPR000825">
    <property type="entry name" value="SUF_FeS_clus_asmbl_SufBD_core"/>
</dbReference>
<evidence type="ECO:0000259" key="2">
    <source>
        <dbReference type="Pfam" id="PF01458"/>
    </source>
</evidence>
<comment type="similarity">
    <text evidence="1">Belongs to the iron-sulfur cluster assembly SufBD family.</text>
</comment>
<dbReference type="SUPFAM" id="SSF101960">
    <property type="entry name" value="Stabilizer of iron transporter SufD"/>
    <property type="match status" value="1"/>
</dbReference>
<dbReference type="InterPro" id="IPR037284">
    <property type="entry name" value="SUF_FeS_clus_asmbl_SufBD_sf"/>
</dbReference>
<evidence type="ECO:0000313" key="4">
    <source>
        <dbReference type="EMBL" id="QPJ60630.1"/>
    </source>
</evidence>
<evidence type="ECO:0000256" key="1">
    <source>
        <dbReference type="ARBA" id="ARBA00043967"/>
    </source>
</evidence>
<dbReference type="KEGG" id="nli:G3M70_01500"/>
<dbReference type="PANTHER" id="PTHR43575:SF1">
    <property type="entry name" value="PROTEIN ABCI7, CHLOROPLASTIC"/>
    <property type="match status" value="1"/>
</dbReference>
<accession>A0A7T0FZ05</accession>
<dbReference type="Pfam" id="PF01458">
    <property type="entry name" value="SUFBD_core"/>
    <property type="match status" value="1"/>
</dbReference>
<dbReference type="InterPro" id="IPR055346">
    <property type="entry name" value="Fe-S_cluster_assembly_SufBD"/>
</dbReference>
<reference evidence="4 5" key="1">
    <citation type="submission" date="2020-02" db="EMBL/GenBank/DDBJ databases">
        <title>Genomic and physiological characterization of two novel Nitrospinaceae genera.</title>
        <authorList>
            <person name="Mueller A.J."/>
            <person name="Jung M.-Y."/>
            <person name="Strachan C.R."/>
            <person name="Herbold C.W."/>
            <person name="Kirkegaard R.H."/>
            <person name="Daims H."/>
        </authorList>
    </citation>
    <scope>NUCLEOTIDE SEQUENCE [LARGE SCALE GENOMIC DNA]</scope>
    <source>
        <strain evidence="4">EB</strain>
    </source>
</reference>
<dbReference type="Pfam" id="PF19295">
    <property type="entry name" value="SufBD_N"/>
    <property type="match status" value="1"/>
</dbReference>
<feature type="domain" description="SUF system FeS cluster assembly SufBD core" evidence="2">
    <location>
        <begin position="181"/>
        <end position="406"/>
    </location>
</feature>
<dbReference type="InterPro" id="IPR011542">
    <property type="entry name" value="SUF_FeS_clus_asmbl_SufD"/>
</dbReference>
<protein>
    <submittedName>
        <fullName evidence="4">Fe-S cluster assembly protein SufD</fullName>
    </submittedName>
</protein>
<dbReference type="NCBIfam" id="TIGR01981">
    <property type="entry name" value="sufD"/>
    <property type="match status" value="1"/>
</dbReference>
<sequence length="436" mass="47613">MSDIIAEQKGEAAVQELHRKFLESGASPSFRSINDKGIARFETLGFPHPKHEMYTFVNTHEISGTEFQLSSGKVEPASVDANTYASCQDSRIVFVDGVYDESLSNTSGLPQGVKLIALEEALSQDDIKTHLEKTIEGENDVFACLNAAFLKGGLLIEVAAGTVMETPLQVLTIGTETKTPATHHARLLVRVGRTSEVKLVTKYIGTGAGYFVNSVQDFILDDGASVSLARVQADHAEAWHMEKIRVFQGRDSRFNALCGSGGSKLARVHSEIRLQGEGAEARLTNASVLINEDQSHHFIRIHHEAPHTISHQLFKNVINDKGRSSVDGTVIVNEGAQLTSSHQLINNLMLSDTAHADNKPNLMIFADDVKCTHGATVGQIDEDQLFYLKTRGLPGDLATELLTTSFVESLISQVPYPEVLADMKALLLKKLEVKND</sequence>
<dbReference type="AlphaFoldDB" id="A0A7T0FZ05"/>
<organism evidence="4 5">
    <name type="scientific">Candidatus Nitronauta litoralis</name>
    <dbReference type="NCBI Taxonomy" id="2705533"/>
    <lineage>
        <taxon>Bacteria</taxon>
        <taxon>Pseudomonadati</taxon>
        <taxon>Nitrospinota/Tectimicrobiota group</taxon>
        <taxon>Nitrospinota</taxon>
        <taxon>Nitrospinia</taxon>
        <taxon>Nitrospinales</taxon>
        <taxon>Nitrospinaceae</taxon>
        <taxon>Candidatus Nitronauta</taxon>
    </lineage>
</organism>
<evidence type="ECO:0000259" key="3">
    <source>
        <dbReference type="Pfam" id="PF19295"/>
    </source>
</evidence>
<dbReference type="PANTHER" id="PTHR43575">
    <property type="entry name" value="PROTEIN ABCI7, CHLOROPLASTIC"/>
    <property type="match status" value="1"/>
</dbReference>
<feature type="domain" description="SUF system FeS cluster assembly SufBD N-terminal" evidence="3">
    <location>
        <begin position="18"/>
        <end position="170"/>
    </location>
</feature>
<evidence type="ECO:0000313" key="5">
    <source>
        <dbReference type="Proteomes" id="UP000594688"/>
    </source>
</evidence>
<dbReference type="GO" id="GO:0016226">
    <property type="term" value="P:iron-sulfur cluster assembly"/>
    <property type="evidence" value="ECO:0007669"/>
    <property type="project" value="InterPro"/>
</dbReference>
<dbReference type="InterPro" id="IPR045595">
    <property type="entry name" value="SufBD_N"/>
</dbReference>